<feature type="domain" description="Cation/H+ exchanger transmembrane" evidence="11">
    <location>
        <begin position="9"/>
        <end position="404"/>
    </location>
</feature>
<evidence type="ECO:0000256" key="2">
    <source>
        <dbReference type="ARBA" id="ARBA00022448"/>
    </source>
</evidence>
<dbReference type="PANTHER" id="PTHR43562">
    <property type="entry name" value="NAPA-TYPE SODIUM/HYDROGEN ANTIPORTER"/>
    <property type="match status" value="1"/>
</dbReference>
<keyword evidence="6" id="KW-0915">Sodium</keyword>
<evidence type="ECO:0000256" key="1">
    <source>
        <dbReference type="ARBA" id="ARBA00004141"/>
    </source>
</evidence>
<keyword evidence="7" id="KW-0406">Ion transport</keyword>
<evidence type="ECO:0000256" key="7">
    <source>
        <dbReference type="ARBA" id="ARBA00023065"/>
    </source>
</evidence>
<organism evidence="12 13">
    <name type="scientific">Candidatus Nitronereus thalassa</name>
    <dbReference type="NCBI Taxonomy" id="3020898"/>
    <lineage>
        <taxon>Bacteria</taxon>
        <taxon>Pseudomonadati</taxon>
        <taxon>Nitrospirota</taxon>
        <taxon>Nitrospiria</taxon>
        <taxon>Nitrospirales</taxon>
        <taxon>Nitrospiraceae</taxon>
        <taxon>Candidatus Nitronereus</taxon>
    </lineage>
</organism>
<evidence type="ECO:0000256" key="5">
    <source>
        <dbReference type="ARBA" id="ARBA00022989"/>
    </source>
</evidence>
<evidence type="ECO:0000313" key="13">
    <source>
        <dbReference type="Proteomes" id="UP001250932"/>
    </source>
</evidence>
<evidence type="ECO:0000256" key="8">
    <source>
        <dbReference type="ARBA" id="ARBA00023136"/>
    </source>
</evidence>
<comment type="caution">
    <text evidence="12">The sequence shown here is derived from an EMBL/GenBank/DDBJ whole genome shotgun (WGS) entry which is preliminary data.</text>
</comment>
<protein>
    <submittedName>
        <fullName evidence="12">Cation:proton antiporter</fullName>
    </submittedName>
</protein>
<keyword evidence="3" id="KW-0050">Antiport</keyword>
<keyword evidence="5 10" id="KW-1133">Transmembrane helix</keyword>
<evidence type="ECO:0000256" key="10">
    <source>
        <dbReference type="SAM" id="Phobius"/>
    </source>
</evidence>
<feature type="transmembrane region" description="Helical" evidence="10">
    <location>
        <begin position="352"/>
        <end position="371"/>
    </location>
</feature>
<feature type="transmembrane region" description="Helical" evidence="10">
    <location>
        <begin position="377"/>
        <end position="400"/>
    </location>
</feature>
<gene>
    <name evidence="12" type="ORF">PPG34_10680</name>
</gene>
<dbReference type="EMBL" id="JAQOUE010000001">
    <property type="protein sequence ID" value="MDT7042818.1"/>
    <property type="molecule type" value="Genomic_DNA"/>
</dbReference>
<sequence>MNLFLEILLVLLLTRIFSEGAERLGQPAGVGELLAGMALALAAGFLGTSLPFLKEITTSEALGQIAQVGIFFLMLLAGIESNLNELRQNYKGSVGVAIGGAAAPLTLGILLGWAILPESEFKCVQAMLIGISMAITSVPANIKVLTDFGLLHSRIGQTMVAAAIFDDVLGLFMLAVLTSMIQTGGPPDLTALAWLVVKILAFFAITVSLGVHVYPHISRGLKGLQSAALEFSALMAVGLGYGALAEALGMHWILGAFMAGLFFEPSRVGYKAYHEINLIAVAITRGFLGPFFFASIGLHLNFDVVVAFPWLILIVILLAFVGKLLGAGLPARLAGLNTREAMAVGVGMSSRGAVELIVLSIAAEAGLFLQGDGDHGLVTHLFSALVLMGVVTTLISPMILKRILPPALPKRVRNG</sequence>
<keyword evidence="13" id="KW-1185">Reference proteome</keyword>
<evidence type="ECO:0000313" key="12">
    <source>
        <dbReference type="EMBL" id="MDT7042818.1"/>
    </source>
</evidence>
<feature type="transmembrane region" description="Helical" evidence="10">
    <location>
        <begin position="95"/>
        <end position="116"/>
    </location>
</feature>
<keyword evidence="9" id="KW-0739">Sodium transport</keyword>
<feature type="transmembrane region" description="Helical" evidence="10">
    <location>
        <begin position="275"/>
        <end position="298"/>
    </location>
</feature>
<feature type="transmembrane region" description="Helical" evidence="10">
    <location>
        <begin position="34"/>
        <end position="53"/>
    </location>
</feature>
<dbReference type="PANTHER" id="PTHR43562:SF3">
    <property type="entry name" value="SODIUM ION_PROTON EXCHANGER (EUROFUNG)"/>
    <property type="match status" value="1"/>
</dbReference>
<dbReference type="Pfam" id="PF00999">
    <property type="entry name" value="Na_H_Exchanger"/>
    <property type="match status" value="1"/>
</dbReference>
<dbReference type="InterPro" id="IPR006153">
    <property type="entry name" value="Cation/H_exchanger_TM"/>
</dbReference>
<comment type="subcellular location">
    <subcellularLocation>
        <location evidence="1">Membrane</location>
        <topology evidence="1">Multi-pass membrane protein</topology>
    </subcellularLocation>
</comment>
<feature type="transmembrane region" description="Helical" evidence="10">
    <location>
        <begin position="65"/>
        <end position="83"/>
    </location>
</feature>
<dbReference type="RefSeq" id="WP_313833276.1">
    <property type="nucleotide sequence ID" value="NZ_JAQOUE010000001.1"/>
</dbReference>
<proteinExistence type="predicted"/>
<evidence type="ECO:0000256" key="3">
    <source>
        <dbReference type="ARBA" id="ARBA00022449"/>
    </source>
</evidence>
<keyword evidence="4 10" id="KW-0812">Transmembrane</keyword>
<keyword evidence="8 10" id="KW-0472">Membrane</keyword>
<evidence type="ECO:0000256" key="4">
    <source>
        <dbReference type="ARBA" id="ARBA00022692"/>
    </source>
</evidence>
<feature type="transmembrane region" description="Helical" evidence="10">
    <location>
        <begin position="234"/>
        <end position="263"/>
    </location>
</feature>
<name>A0ABU3K932_9BACT</name>
<reference evidence="12 13" key="1">
    <citation type="journal article" date="2023" name="ISME J.">
        <title>Cultivation and genomic characterization of novel and ubiquitous marine nitrite-oxidizing bacteria from the Nitrospirales.</title>
        <authorList>
            <person name="Mueller A.J."/>
            <person name="Daebeler A."/>
            <person name="Herbold C.W."/>
            <person name="Kirkegaard R.H."/>
            <person name="Daims H."/>
        </authorList>
    </citation>
    <scope>NUCLEOTIDE SEQUENCE [LARGE SCALE GENOMIC DNA]</scope>
    <source>
        <strain evidence="12 13">EB</strain>
    </source>
</reference>
<evidence type="ECO:0000259" key="11">
    <source>
        <dbReference type="Pfam" id="PF00999"/>
    </source>
</evidence>
<dbReference type="Proteomes" id="UP001250932">
    <property type="component" value="Unassembled WGS sequence"/>
</dbReference>
<evidence type="ECO:0000256" key="6">
    <source>
        <dbReference type="ARBA" id="ARBA00023053"/>
    </source>
</evidence>
<feature type="transmembrane region" description="Helical" evidence="10">
    <location>
        <begin position="154"/>
        <end position="177"/>
    </location>
</feature>
<accession>A0ABU3K932</accession>
<evidence type="ECO:0000256" key="9">
    <source>
        <dbReference type="ARBA" id="ARBA00023201"/>
    </source>
</evidence>
<dbReference type="InterPro" id="IPR038770">
    <property type="entry name" value="Na+/solute_symporter_sf"/>
</dbReference>
<dbReference type="Gene3D" id="1.20.1530.20">
    <property type="match status" value="1"/>
</dbReference>
<feature type="transmembrane region" description="Helical" evidence="10">
    <location>
        <begin position="123"/>
        <end position="142"/>
    </location>
</feature>
<feature type="transmembrane region" description="Helical" evidence="10">
    <location>
        <begin position="189"/>
        <end position="214"/>
    </location>
</feature>
<feature type="transmembrane region" description="Helical" evidence="10">
    <location>
        <begin position="310"/>
        <end position="331"/>
    </location>
</feature>
<keyword evidence="2" id="KW-0813">Transport</keyword>